<evidence type="ECO:0000313" key="2">
    <source>
        <dbReference type="EMBL" id="CAH0389659.1"/>
    </source>
</evidence>
<sequence>MDLVKEGLDTSLGTEIGLALGFSLITRCRSSDRVPRPVLSPAFPRPQHPPSRGARLPAPKAASPAAILRISTARADDPAVHHLRTQGCVTLLRHARRLPPAPAIRAAGPASVTRAAVASQHHGSSARCLLSSTCDHAYAVRTAHVTHRHVSRHVIHPSRSYALRQAVVPSRSGGCKYCAVTSSIRHFHRLFLERLSRGTTLDQQTDRESLSRQYRPGYLQRSATGVDPKSSSLRTSPFHPWSHLLKAGIYSSHRTNPKGVSPRALFPTNSSSKRYPLESPGEFLSGVPPRLEHKNSLNASGPENQLKRAGSRAAAVRRARLTEMSFASRGDAHEENQQADYLLPSSIDLDGCGLRIYETEIPSDSELISIDPAIDPLIDADLPALRQ</sequence>
<dbReference type="AlphaFoldDB" id="A0A9P0ABI8"/>
<evidence type="ECO:0000256" key="1">
    <source>
        <dbReference type="SAM" id="MobiDB-lite"/>
    </source>
</evidence>
<organism evidence="2 3">
    <name type="scientific">Bemisia tabaci</name>
    <name type="common">Sweetpotato whitefly</name>
    <name type="synonym">Aleurodes tabaci</name>
    <dbReference type="NCBI Taxonomy" id="7038"/>
    <lineage>
        <taxon>Eukaryota</taxon>
        <taxon>Metazoa</taxon>
        <taxon>Ecdysozoa</taxon>
        <taxon>Arthropoda</taxon>
        <taxon>Hexapoda</taxon>
        <taxon>Insecta</taxon>
        <taxon>Pterygota</taxon>
        <taxon>Neoptera</taxon>
        <taxon>Paraneoptera</taxon>
        <taxon>Hemiptera</taxon>
        <taxon>Sternorrhyncha</taxon>
        <taxon>Aleyrodoidea</taxon>
        <taxon>Aleyrodidae</taxon>
        <taxon>Aleyrodinae</taxon>
        <taxon>Bemisia</taxon>
    </lineage>
</organism>
<proteinExistence type="predicted"/>
<gene>
    <name evidence="2" type="ORF">BEMITA_LOCUS8467</name>
</gene>
<feature type="region of interest" description="Disordered" evidence="1">
    <location>
        <begin position="35"/>
        <end position="60"/>
    </location>
</feature>
<keyword evidence="3" id="KW-1185">Reference proteome</keyword>
<protein>
    <submittedName>
        <fullName evidence="2">Uncharacterized protein</fullName>
    </submittedName>
</protein>
<evidence type="ECO:0000313" key="3">
    <source>
        <dbReference type="Proteomes" id="UP001152759"/>
    </source>
</evidence>
<dbReference type="Proteomes" id="UP001152759">
    <property type="component" value="Chromosome 5"/>
</dbReference>
<accession>A0A9P0ABI8</accession>
<reference evidence="2" key="1">
    <citation type="submission" date="2021-12" db="EMBL/GenBank/DDBJ databases">
        <authorList>
            <person name="King R."/>
        </authorList>
    </citation>
    <scope>NUCLEOTIDE SEQUENCE</scope>
</reference>
<name>A0A9P0ABI8_BEMTA</name>
<dbReference type="EMBL" id="OU963866">
    <property type="protein sequence ID" value="CAH0389659.1"/>
    <property type="molecule type" value="Genomic_DNA"/>
</dbReference>